<evidence type="ECO:0000313" key="1">
    <source>
        <dbReference type="EMBL" id="GFD51123.1"/>
    </source>
</evidence>
<reference evidence="1" key="1">
    <citation type="journal article" date="2019" name="Sci. Rep.">
        <title>Draft genome of Tanacetum cinerariifolium, the natural source of mosquito coil.</title>
        <authorList>
            <person name="Yamashiro T."/>
            <person name="Shiraishi A."/>
            <person name="Satake H."/>
            <person name="Nakayama K."/>
        </authorList>
    </citation>
    <scope>NUCLEOTIDE SEQUENCE</scope>
</reference>
<sequence>GPGGCELPCAVPDSTHGVVRRLSDRRPVQPVRVLRGAAGGVLRLDAARFGTRAGVGGSALHHHQLAGFVVVPDWRGIDLRGNRHFEPG</sequence>
<dbReference type="EMBL" id="BKCJ011766009">
    <property type="protein sequence ID" value="GFD51123.1"/>
    <property type="molecule type" value="Genomic_DNA"/>
</dbReference>
<organism evidence="1">
    <name type="scientific">Tanacetum cinerariifolium</name>
    <name type="common">Dalmatian daisy</name>
    <name type="synonym">Chrysanthemum cinerariifolium</name>
    <dbReference type="NCBI Taxonomy" id="118510"/>
    <lineage>
        <taxon>Eukaryota</taxon>
        <taxon>Viridiplantae</taxon>
        <taxon>Streptophyta</taxon>
        <taxon>Embryophyta</taxon>
        <taxon>Tracheophyta</taxon>
        <taxon>Spermatophyta</taxon>
        <taxon>Magnoliopsida</taxon>
        <taxon>eudicotyledons</taxon>
        <taxon>Gunneridae</taxon>
        <taxon>Pentapetalae</taxon>
        <taxon>asterids</taxon>
        <taxon>campanulids</taxon>
        <taxon>Asterales</taxon>
        <taxon>Asteraceae</taxon>
        <taxon>Asteroideae</taxon>
        <taxon>Anthemideae</taxon>
        <taxon>Anthemidinae</taxon>
        <taxon>Tanacetum</taxon>
    </lineage>
</organism>
<proteinExistence type="predicted"/>
<feature type="non-terminal residue" evidence="1">
    <location>
        <position position="1"/>
    </location>
</feature>
<accession>A0A699WVA0</accession>
<name>A0A699WVA0_TANCI</name>
<comment type="caution">
    <text evidence="1">The sequence shown here is derived from an EMBL/GenBank/DDBJ whole genome shotgun (WGS) entry which is preliminary data.</text>
</comment>
<gene>
    <name evidence="1" type="ORF">Tci_923092</name>
</gene>
<dbReference type="AlphaFoldDB" id="A0A699WVA0"/>
<protein>
    <submittedName>
        <fullName evidence="1">Uncharacterized protein</fullName>
    </submittedName>
</protein>